<evidence type="ECO:0000313" key="8">
    <source>
        <dbReference type="Proteomes" id="UP000739565"/>
    </source>
</evidence>
<name>A0A953T3U1_9BURK</name>
<dbReference type="InterPro" id="IPR058625">
    <property type="entry name" value="MdtA-like_BSH"/>
</dbReference>
<evidence type="ECO:0000256" key="2">
    <source>
        <dbReference type="ARBA" id="ARBA00009477"/>
    </source>
</evidence>
<sequence>MTRKLHAAVLGCGAMLACLFLVGCKPPAQAPVTAPAKVTVAKPVQQSVRSYEVFDGNVSALLSVDLVARVPGYLTKIEFADGAYVKKDQLLFVIEQDQYIQQVNLTKAVFAEAKIEIDRQKALLKDNATSQASVDKANSAYLQAEANFKLAQLNLGYTEVRAPFDGLMGRHLIDIGNYLGSSPQGVKLATIQKINPIYVYFSINERDLLKFTSSVGTADQRKSMINKLPVSVALQGEQGYPHSGVLDFAANLLNTSTGSLQLRAELPNTQVKLLPGLYAKVKADYGDPRDAILIPNATIQTDQQGDYVFVVDEANKAQRRNVKRGQRFSHLIEVTSGLTAGDTIIVNGFINVKPGQVVSAETTTLQPHSR</sequence>
<dbReference type="Gene3D" id="2.40.420.20">
    <property type="match status" value="1"/>
</dbReference>
<comment type="caution">
    <text evidence="7">The sequence shown here is derived from an EMBL/GenBank/DDBJ whole genome shotgun (WGS) entry which is preliminary data.</text>
</comment>
<feature type="signal peptide" evidence="3">
    <location>
        <begin position="1"/>
        <end position="30"/>
    </location>
</feature>
<feature type="domain" description="Multidrug resistance protein MdtA-like beta-barrel" evidence="5">
    <location>
        <begin position="196"/>
        <end position="284"/>
    </location>
</feature>
<accession>A0A953T3U1</accession>
<dbReference type="GO" id="GO:0046677">
    <property type="term" value="P:response to antibiotic"/>
    <property type="evidence" value="ECO:0007669"/>
    <property type="project" value="TreeGrafter"/>
</dbReference>
<evidence type="ECO:0000259" key="5">
    <source>
        <dbReference type="Pfam" id="PF25944"/>
    </source>
</evidence>
<reference evidence="7" key="1">
    <citation type="submission" date="2021-07" db="EMBL/GenBank/DDBJ databases">
        <title>New genus and species of the family Alcaligenaceae.</title>
        <authorList>
            <person name="Hahn M.W."/>
        </authorList>
    </citation>
    <scope>NUCLEOTIDE SEQUENCE</scope>
    <source>
        <strain evidence="7">LF4-65</strain>
    </source>
</reference>
<dbReference type="Gene3D" id="2.40.30.170">
    <property type="match status" value="1"/>
</dbReference>
<feature type="chain" id="PRO_5036846240" evidence="3">
    <location>
        <begin position="31"/>
        <end position="370"/>
    </location>
</feature>
<dbReference type="GO" id="GO:0022857">
    <property type="term" value="F:transmembrane transporter activity"/>
    <property type="evidence" value="ECO:0007669"/>
    <property type="project" value="InterPro"/>
</dbReference>
<comment type="similarity">
    <text evidence="2">Belongs to the membrane fusion protein (MFP) (TC 8.A.1) family.</text>
</comment>
<dbReference type="SUPFAM" id="SSF111369">
    <property type="entry name" value="HlyD-like secretion proteins"/>
    <property type="match status" value="1"/>
</dbReference>
<dbReference type="PANTHER" id="PTHR30158">
    <property type="entry name" value="ACRA/E-RELATED COMPONENT OF DRUG EFFLUX TRANSPORTER"/>
    <property type="match status" value="1"/>
</dbReference>
<dbReference type="InterPro" id="IPR058626">
    <property type="entry name" value="MdtA-like_b-barrel"/>
</dbReference>
<dbReference type="Gene3D" id="1.10.287.470">
    <property type="entry name" value="Helix hairpin bin"/>
    <property type="match status" value="1"/>
</dbReference>
<dbReference type="Pfam" id="PF25967">
    <property type="entry name" value="RND-MFP_C"/>
    <property type="match status" value="1"/>
</dbReference>
<evidence type="ECO:0000256" key="3">
    <source>
        <dbReference type="SAM" id="SignalP"/>
    </source>
</evidence>
<dbReference type="InterPro" id="IPR006143">
    <property type="entry name" value="RND_pump_MFP"/>
</dbReference>
<dbReference type="PANTHER" id="PTHR30158:SF10">
    <property type="entry name" value="CATION EFFLUX PUMP"/>
    <property type="match status" value="1"/>
</dbReference>
<evidence type="ECO:0000259" key="6">
    <source>
        <dbReference type="Pfam" id="PF25967"/>
    </source>
</evidence>
<dbReference type="PROSITE" id="PS51257">
    <property type="entry name" value="PROKAR_LIPOPROTEIN"/>
    <property type="match status" value="1"/>
</dbReference>
<feature type="domain" description="Multidrug resistance protein MdtA-like barrel-sandwich hybrid" evidence="4">
    <location>
        <begin position="64"/>
        <end position="182"/>
    </location>
</feature>
<evidence type="ECO:0000259" key="4">
    <source>
        <dbReference type="Pfam" id="PF25917"/>
    </source>
</evidence>
<dbReference type="InterPro" id="IPR058627">
    <property type="entry name" value="MdtA-like_C"/>
</dbReference>
<dbReference type="Pfam" id="PF25944">
    <property type="entry name" value="Beta-barrel_RND"/>
    <property type="match status" value="1"/>
</dbReference>
<protein>
    <submittedName>
        <fullName evidence="7">Efflux RND transporter periplasmic adaptor subunit</fullName>
    </submittedName>
</protein>
<keyword evidence="3" id="KW-0732">Signal</keyword>
<evidence type="ECO:0000313" key="7">
    <source>
        <dbReference type="EMBL" id="MBZ1349072.1"/>
    </source>
</evidence>
<dbReference type="AlphaFoldDB" id="A0A953T3U1"/>
<dbReference type="Gene3D" id="2.40.50.100">
    <property type="match status" value="1"/>
</dbReference>
<keyword evidence="8" id="KW-1185">Reference proteome</keyword>
<organism evidence="7 8">
    <name type="scientific">Zwartia hollandica</name>
    <dbReference type="NCBI Taxonomy" id="324606"/>
    <lineage>
        <taxon>Bacteria</taxon>
        <taxon>Pseudomonadati</taxon>
        <taxon>Pseudomonadota</taxon>
        <taxon>Betaproteobacteria</taxon>
        <taxon>Burkholderiales</taxon>
        <taxon>Alcaligenaceae</taxon>
        <taxon>Zwartia</taxon>
    </lineage>
</organism>
<feature type="domain" description="Multidrug resistance protein MdtA-like C-terminal permuted SH3" evidence="6">
    <location>
        <begin position="290"/>
        <end position="348"/>
    </location>
</feature>
<comment type="subcellular location">
    <subcellularLocation>
        <location evidence="1">Cell envelope</location>
    </subcellularLocation>
</comment>
<dbReference type="NCBIfam" id="TIGR01730">
    <property type="entry name" value="RND_mfp"/>
    <property type="match status" value="1"/>
</dbReference>
<dbReference type="GO" id="GO:0005886">
    <property type="term" value="C:plasma membrane"/>
    <property type="evidence" value="ECO:0007669"/>
    <property type="project" value="TreeGrafter"/>
</dbReference>
<dbReference type="Pfam" id="PF25917">
    <property type="entry name" value="BSH_RND"/>
    <property type="match status" value="1"/>
</dbReference>
<dbReference type="EMBL" id="JAHXRI010000001">
    <property type="protein sequence ID" value="MBZ1349072.1"/>
    <property type="molecule type" value="Genomic_DNA"/>
</dbReference>
<dbReference type="Proteomes" id="UP000739565">
    <property type="component" value="Unassembled WGS sequence"/>
</dbReference>
<dbReference type="GO" id="GO:0030313">
    <property type="term" value="C:cell envelope"/>
    <property type="evidence" value="ECO:0007669"/>
    <property type="project" value="UniProtKB-SubCell"/>
</dbReference>
<gene>
    <name evidence="7" type="ORF">KZZ10_00290</name>
</gene>
<evidence type="ECO:0000256" key="1">
    <source>
        <dbReference type="ARBA" id="ARBA00004196"/>
    </source>
</evidence>
<proteinExistence type="inferred from homology"/>
<dbReference type="RefSeq" id="WP_259659495.1">
    <property type="nucleotide sequence ID" value="NZ_JAHXRI010000001.1"/>
</dbReference>